<dbReference type="GO" id="GO:0046872">
    <property type="term" value="F:metal ion binding"/>
    <property type="evidence" value="ECO:0007669"/>
    <property type="project" value="InterPro"/>
</dbReference>
<dbReference type="KEGG" id="crw:CROST_026830"/>
<dbReference type="PANTHER" id="PTHR42208:SF1">
    <property type="entry name" value="HEAVY METAL TRANSPORTER"/>
    <property type="match status" value="1"/>
</dbReference>
<keyword evidence="2" id="KW-1185">Reference proteome</keyword>
<dbReference type="InterPro" id="IPR017969">
    <property type="entry name" value="Heavy-metal-associated_CS"/>
</dbReference>
<dbReference type="InterPro" id="IPR039447">
    <property type="entry name" value="UreH-like_TM_dom"/>
</dbReference>
<dbReference type="STRING" id="84029.CROST_13480"/>
<dbReference type="Gene3D" id="2.60.40.420">
    <property type="entry name" value="Cupredoxins - blue copper proteins"/>
    <property type="match status" value="1"/>
</dbReference>
<dbReference type="RefSeq" id="WP_077832996.1">
    <property type="nucleotide sequence ID" value="NZ_CP096983.1"/>
</dbReference>
<dbReference type="Pfam" id="PF00403">
    <property type="entry name" value="HMA"/>
    <property type="match status" value="1"/>
</dbReference>
<dbReference type="AlphaFoldDB" id="A0A1S8LBF0"/>
<dbReference type="Pfam" id="PF13386">
    <property type="entry name" value="DsbD_2"/>
    <property type="match status" value="1"/>
</dbReference>
<dbReference type="PANTHER" id="PTHR42208">
    <property type="entry name" value="HEAVY METAL TRANSPORTER-RELATED"/>
    <property type="match status" value="1"/>
</dbReference>
<dbReference type="CDD" id="cd00371">
    <property type="entry name" value="HMA"/>
    <property type="match status" value="1"/>
</dbReference>
<dbReference type="InterPro" id="IPR008972">
    <property type="entry name" value="Cupredoxin"/>
</dbReference>
<gene>
    <name evidence="1" type="ORF">CROST_026830</name>
</gene>
<dbReference type="SUPFAM" id="SSF49503">
    <property type="entry name" value="Cupredoxins"/>
    <property type="match status" value="1"/>
</dbReference>
<proteinExistence type="predicted"/>
<evidence type="ECO:0000313" key="2">
    <source>
        <dbReference type="Proteomes" id="UP000190951"/>
    </source>
</evidence>
<name>A0A1S8LBF0_9CLOT</name>
<dbReference type="InterPro" id="IPR036163">
    <property type="entry name" value="HMA_dom_sf"/>
</dbReference>
<dbReference type="PROSITE" id="PS01047">
    <property type="entry name" value="HMA_1"/>
    <property type="match status" value="1"/>
</dbReference>
<dbReference type="Proteomes" id="UP000190951">
    <property type="component" value="Chromosome"/>
</dbReference>
<sequence length="598" mass="64686">MSIKKSTIKVYDMTCSSCEKKIEKALKNLSGITYVKANFIKQTVTVEYNDDICTLAMIKTSINNVGYRTETKNIYKIIGFIFIALFMIYMSNSASGFDITSKLNGATYLIIFFVGVLTSIHCVGMCGGIMLSQSISKETNKPSSIKSTIFYNSGRILSYTIMGGLVGAFGSVFNLSLGLKSALQIFAAVFMIIMGLNISGFSFFRRIQLKLPFSKYVFKKVPKTPFFIGMLNGLMPCGPLQTMQLYALSTGSPLKGAISMFVFSLGTIPLMLTFGVFSSYISRGSTKTLLKFSGVLVMALGIIMGLRGLALAGINVPTVNSISASVLASSSSNKSTDSNSKAKLVNGVQVIKMTADENGYTPNGLYVEKNKPVKWIIYGKSLNSCNGTVEIPSLNKEIVLKPGENIIEFTPKNNDISFSCSMGMIRGVIKVVDNLASVDTSKNDSSIPKSNGSMSCCTGNSSSSNSSIYGNDLSKVPTATLINKANISQNVQTLTLTGKGYEFKPLIAVLNKAIDTNLTLDLSNFDNPSGEYSIINLTTQETVTTFNYDKSPINVTFKINSSGRYGITKSGSLLEVIEVADDLNTVDLEQIRSKYLGN</sequence>
<evidence type="ECO:0000313" key="1">
    <source>
        <dbReference type="EMBL" id="URZ11966.1"/>
    </source>
</evidence>
<dbReference type="EMBL" id="CP096983">
    <property type="protein sequence ID" value="URZ11966.1"/>
    <property type="molecule type" value="Genomic_DNA"/>
</dbReference>
<reference evidence="1 2" key="1">
    <citation type="submission" date="2022-04" db="EMBL/GenBank/DDBJ databases">
        <title>Genome sequence of C. roseum typestrain.</title>
        <authorList>
            <person name="Poehlein A."/>
            <person name="Schoch T."/>
            <person name="Duerre P."/>
            <person name="Daniel R."/>
        </authorList>
    </citation>
    <scope>NUCLEOTIDE SEQUENCE [LARGE SCALE GENOMIC DNA]</scope>
    <source>
        <strain evidence="1 2">DSM 7320</strain>
    </source>
</reference>
<dbReference type="PROSITE" id="PS50846">
    <property type="entry name" value="HMA_2"/>
    <property type="match status" value="1"/>
</dbReference>
<accession>A0A1S8LBF0</accession>
<protein>
    <submittedName>
        <fullName evidence="1">Uncharacterized protein</fullName>
    </submittedName>
</protein>
<dbReference type="Gene3D" id="3.30.70.100">
    <property type="match status" value="1"/>
</dbReference>
<organism evidence="1 2">
    <name type="scientific">Clostridium felsineum</name>
    <dbReference type="NCBI Taxonomy" id="36839"/>
    <lineage>
        <taxon>Bacteria</taxon>
        <taxon>Bacillati</taxon>
        <taxon>Bacillota</taxon>
        <taxon>Clostridia</taxon>
        <taxon>Eubacteriales</taxon>
        <taxon>Clostridiaceae</taxon>
        <taxon>Clostridium</taxon>
    </lineage>
</organism>
<dbReference type="InterPro" id="IPR006121">
    <property type="entry name" value="HMA_dom"/>
</dbReference>
<dbReference type="SUPFAM" id="SSF55008">
    <property type="entry name" value="HMA, heavy metal-associated domain"/>
    <property type="match status" value="1"/>
</dbReference>